<comment type="pathway">
    <text evidence="2">Cell wall biogenesis; peptidoglycan biosynthesis.</text>
</comment>
<comment type="catalytic activity">
    <reaction evidence="8">
        <text>UDP-N-acetyl-alpha-D-muramate + L-alanine + ATP = UDP-N-acetyl-alpha-D-muramoyl-L-alanine + ADP + phosphate + H(+)</text>
        <dbReference type="Rhea" id="RHEA:23372"/>
        <dbReference type="ChEBI" id="CHEBI:15378"/>
        <dbReference type="ChEBI" id="CHEBI:30616"/>
        <dbReference type="ChEBI" id="CHEBI:43474"/>
        <dbReference type="ChEBI" id="CHEBI:57972"/>
        <dbReference type="ChEBI" id="CHEBI:70757"/>
        <dbReference type="ChEBI" id="CHEBI:83898"/>
        <dbReference type="ChEBI" id="CHEBI:456216"/>
        <dbReference type="EC" id="6.3.2.8"/>
    </reaction>
</comment>
<dbReference type="Gene3D" id="3.40.50.720">
    <property type="entry name" value="NAD(P)-binding Rossmann-like Domain"/>
    <property type="match status" value="1"/>
</dbReference>
<dbReference type="Pfam" id="PF01225">
    <property type="entry name" value="Mur_ligase"/>
    <property type="match status" value="1"/>
</dbReference>
<feature type="domain" description="Mur ligase C-terminal" evidence="10">
    <location>
        <begin position="423"/>
        <end position="552"/>
    </location>
</feature>
<evidence type="ECO:0000313" key="13">
    <source>
        <dbReference type="Proteomes" id="UP000197138"/>
    </source>
</evidence>
<keyword evidence="4" id="KW-0963">Cytoplasm</keyword>
<dbReference type="HAMAP" id="MF_00046">
    <property type="entry name" value="MurC"/>
    <property type="match status" value="1"/>
</dbReference>
<dbReference type="SUPFAM" id="SSF53623">
    <property type="entry name" value="MurD-like peptide ligases, catalytic domain"/>
    <property type="match status" value="1"/>
</dbReference>
<gene>
    <name evidence="15" type="primary">LOC116203448</name>
    <name evidence="12" type="ORF">CDL15_Pgr022990</name>
</gene>
<evidence type="ECO:0000313" key="15">
    <source>
        <dbReference type="RefSeq" id="XP_031391039.1"/>
    </source>
</evidence>
<name>A0A218X468_PUNGR</name>
<evidence type="ECO:0000256" key="7">
    <source>
        <dbReference type="ARBA" id="ARBA00022840"/>
    </source>
</evidence>
<dbReference type="InterPro" id="IPR005758">
    <property type="entry name" value="UDP-N-AcMur_Ala_ligase_MurC"/>
</dbReference>
<dbReference type="RefSeq" id="XP_031391039.1">
    <property type="nucleotide sequence ID" value="XM_031535179.1"/>
</dbReference>
<dbReference type="Gene3D" id="3.40.1190.10">
    <property type="entry name" value="Mur-like, catalytic domain"/>
    <property type="match status" value="1"/>
</dbReference>
<dbReference type="GeneID" id="116203448"/>
<dbReference type="Pfam" id="PF08245">
    <property type="entry name" value="Mur_ligase_M"/>
    <property type="match status" value="1"/>
</dbReference>
<feature type="domain" description="Mur ligase N-terminal catalytic" evidence="9">
    <location>
        <begin position="85"/>
        <end position="187"/>
    </location>
</feature>
<dbReference type="InterPro" id="IPR036615">
    <property type="entry name" value="Mur_ligase_C_dom_sf"/>
</dbReference>
<dbReference type="GO" id="GO:0008763">
    <property type="term" value="F:UDP-N-acetylmuramate-L-alanine ligase activity"/>
    <property type="evidence" value="ECO:0007669"/>
    <property type="project" value="UniProtKB-EC"/>
</dbReference>
<dbReference type="NCBIfam" id="TIGR01082">
    <property type="entry name" value="murC"/>
    <property type="match status" value="1"/>
</dbReference>
<evidence type="ECO:0000256" key="1">
    <source>
        <dbReference type="ARBA" id="ARBA00004496"/>
    </source>
</evidence>
<dbReference type="InterPro" id="IPR004101">
    <property type="entry name" value="Mur_ligase_C"/>
</dbReference>
<dbReference type="OrthoDB" id="2017219at2759"/>
<dbReference type="Proteomes" id="UP000197138">
    <property type="component" value="Unassembled WGS sequence"/>
</dbReference>
<evidence type="ECO:0000313" key="12">
    <source>
        <dbReference type="EMBL" id="OWM79578.1"/>
    </source>
</evidence>
<evidence type="ECO:0000256" key="6">
    <source>
        <dbReference type="ARBA" id="ARBA00022741"/>
    </source>
</evidence>
<reference evidence="12" key="2">
    <citation type="submission" date="2017-06" db="EMBL/GenBank/DDBJ databases">
        <title>The pomegranate genome and the genomics of punicalagin biosynthesis.</title>
        <authorList>
            <person name="Xu C."/>
        </authorList>
    </citation>
    <scope>NUCLEOTIDE SEQUENCE [LARGE SCALE GENOMIC DNA]</scope>
    <source>
        <tissue evidence="12">Fresh leaf</tissue>
    </source>
</reference>
<dbReference type="UniPathway" id="UPA00219"/>
<dbReference type="InterPro" id="IPR000713">
    <property type="entry name" value="Mur_ligase_N"/>
</dbReference>
<evidence type="ECO:0000256" key="5">
    <source>
        <dbReference type="ARBA" id="ARBA00022598"/>
    </source>
</evidence>
<evidence type="ECO:0000256" key="8">
    <source>
        <dbReference type="ARBA" id="ARBA00047833"/>
    </source>
</evidence>
<sequence length="588" mass="63634">MELPAFIPSISGYSPAYFPAKLKPHLPGKLFGAPARMLPATVNASIAARNVRLRENFAFTVSAGLGGKGDRETGLELQNGNGRWVHFVGIGGCGLSALAKLALKRGFQVSGSDIARSSFMDGLCQEGAHLCIGHSASNIQRDNGLIYPDSVVVSSAIPLDNSEVLHAKSVGVPVYKRDYWLGKLTENHNLIAVSGSHGKSTTASMLAYVLKAMGDDITALIGAHVPQFPEGNIIAGNGQNFVLEADEYDGCFLGVSPYIAVVTNLDWEHVDQFPDEDAVETTFRRFLKQIKTGGHLILFGDSPGARSLLSCGEGAVRSDKSRGTIPVSRSKNRYRITTYGSSITNAWSASGIHPNSKGGSDYTLFYEGLPVADISLQIPGVYNVLNSMAVIATIEALFGDQIRIIDLVNRAKSHLRNFAGVSRRFEKVGSVCGCDIYDDYAHHPTEIRAVLQAARAVFPFKTLTVVFQPHTYSRLAALIDNFATALRGADRVVVTAVYAAREKDVWGVSGRDLASRLSGIESEYVPFLDNVVDKLVQEISEDPHREILVFTLGAGDITTLGPKLLSRLKSVKHAKFELLKMREPIPEC</sequence>
<evidence type="ECO:0000256" key="3">
    <source>
        <dbReference type="ARBA" id="ARBA00012211"/>
    </source>
</evidence>
<dbReference type="GO" id="GO:0005737">
    <property type="term" value="C:cytoplasm"/>
    <property type="evidence" value="ECO:0007669"/>
    <property type="project" value="UniProtKB-SubCell"/>
</dbReference>
<dbReference type="PANTHER" id="PTHR43445:SF3">
    <property type="entry name" value="UDP-N-ACETYLMURAMATE--L-ALANINE LIGASE"/>
    <property type="match status" value="1"/>
</dbReference>
<dbReference type="EC" id="6.3.2.8" evidence="3"/>
<reference evidence="14" key="3">
    <citation type="journal article" date="2020" name="Plant Biotechnol. J.">
        <title>The pomegranate (Punica granatum L.) draft genome dissects genetic divergence between soft- and hard-seeded cultivars.</title>
        <authorList>
            <person name="Luo X."/>
            <person name="Li H."/>
            <person name="Wu Z."/>
            <person name="Yao W."/>
            <person name="Zhao P."/>
            <person name="Cao D."/>
            <person name="Yu H."/>
            <person name="Li K."/>
            <person name="Poudel K."/>
            <person name="Zhao D."/>
            <person name="Zhang F."/>
            <person name="Xia X."/>
            <person name="Chen L."/>
            <person name="Wang Q."/>
            <person name="Jing D."/>
            <person name="Cao S."/>
        </authorList>
    </citation>
    <scope>NUCLEOTIDE SEQUENCE [LARGE SCALE GENOMIC DNA]</scope>
</reference>
<accession>A0A218X468</accession>
<evidence type="ECO:0000256" key="4">
    <source>
        <dbReference type="ARBA" id="ARBA00022490"/>
    </source>
</evidence>
<keyword evidence="6" id="KW-0547">Nucleotide-binding</keyword>
<dbReference type="Gene3D" id="3.90.190.20">
    <property type="entry name" value="Mur ligase, C-terminal domain"/>
    <property type="match status" value="1"/>
</dbReference>
<protein>
    <recommendedName>
        <fullName evidence="3">UDP-N-acetylmuramate--L-alanine ligase</fullName>
        <ecNumber evidence="3">6.3.2.8</ecNumber>
    </recommendedName>
</protein>
<dbReference type="Pfam" id="PF02875">
    <property type="entry name" value="Mur_ligase_C"/>
    <property type="match status" value="1"/>
</dbReference>
<comment type="subcellular location">
    <subcellularLocation>
        <location evidence="1">Cytoplasm</location>
    </subcellularLocation>
</comment>
<organism evidence="12 13">
    <name type="scientific">Punica granatum</name>
    <name type="common">Pomegranate</name>
    <dbReference type="NCBI Taxonomy" id="22663"/>
    <lineage>
        <taxon>Eukaryota</taxon>
        <taxon>Viridiplantae</taxon>
        <taxon>Streptophyta</taxon>
        <taxon>Embryophyta</taxon>
        <taxon>Tracheophyta</taxon>
        <taxon>Spermatophyta</taxon>
        <taxon>Magnoliopsida</taxon>
        <taxon>eudicotyledons</taxon>
        <taxon>Gunneridae</taxon>
        <taxon>Pentapetalae</taxon>
        <taxon>rosids</taxon>
        <taxon>malvids</taxon>
        <taxon>Myrtales</taxon>
        <taxon>Lythraceae</taxon>
        <taxon>Punica</taxon>
    </lineage>
</organism>
<evidence type="ECO:0000256" key="2">
    <source>
        <dbReference type="ARBA" id="ARBA00004752"/>
    </source>
</evidence>
<keyword evidence="7" id="KW-0067">ATP-binding</keyword>
<proteinExistence type="inferred from homology"/>
<reference evidence="15" key="4">
    <citation type="submission" date="2025-04" db="UniProtKB">
        <authorList>
            <consortium name="RefSeq"/>
        </authorList>
    </citation>
    <scope>IDENTIFICATION</scope>
    <source>
        <tissue evidence="15">Leaf</tissue>
    </source>
</reference>
<dbReference type="SUPFAM" id="SSF53244">
    <property type="entry name" value="MurD-like peptide ligases, peptide-binding domain"/>
    <property type="match status" value="1"/>
</dbReference>
<feature type="domain" description="Mur ligase central" evidence="11">
    <location>
        <begin position="193"/>
        <end position="393"/>
    </location>
</feature>
<dbReference type="InterPro" id="IPR036565">
    <property type="entry name" value="Mur-like_cat_sf"/>
</dbReference>
<dbReference type="Proteomes" id="UP000515151">
    <property type="component" value="Chromosome 4"/>
</dbReference>
<evidence type="ECO:0000313" key="14">
    <source>
        <dbReference type="Proteomes" id="UP000515151"/>
    </source>
</evidence>
<keyword evidence="5" id="KW-0436">Ligase</keyword>
<dbReference type="GO" id="GO:0005524">
    <property type="term" value="F:ATP binding"/>
    <property type="evidence" value="ECO:0007669"/>
    <property type="project" value="UniProtKB-KW"/>
</dbReference>
<evidence type="ECO:0000259" key="10">
    <source>
        <dbReference type="Pfam" id="PF02875"/>
    </source>
</evidence>
<dbReference type="InterPro" id="IPR013221">
    <property type="entry name" value="Mur_ligase_cen"/>
</dbReference>
<dbReference type="InterPro" id="IPR050061">
    <property type="entry name" value="MurCDEF_pg_biosynth"/>
</dbReference>
<dbReference type="EMBL" id="MTKT01002440">
    <property type="protein sequence ID" value="OWM79578.1"/>
    <property type="molecule type" value="Genomic_DNA"/>
</dbReference>
<evidence type="ECO:0000259" key="11">
    <source>
        <dbReference type="Pfam" id="PF08245"/>
    </source>
</evidence>
<dbReference type="AlphaFoldDB" id="A0A218X468"/>
<keyword evidence="14" id="KW-1185">Reference proteome</keyword>
<reference evidence="13" key="1">
    <citation type="journal article" date="2017" name="Plant J.">
        <title>The pomegranate (Punica granatum L.) genome and the genomics of punicalagin biosynthesis.</title>
        <authorList>
            <person name="Qin G."/>
            <person name="Xu C."/>
            <person name="Ming R."/>
            <person name="Tang H."/>
            <person name="Guyot R."/>
            <person name="Kramer E.M."/>
            <person name="Hu Y."/>
            <person name="Yi X."/>
            <person name="Qi Y."/>
            <person name="Xu X."/>
            <person name="Gao Z."/>
            <person name="Pan H."/>
            <person name="Jian J."/>
            <person name="Tian Y."/>
            <person name="Yue Z."/>
            <person name="Xu Y."/>
        </authorList>
    </citation>
    <scope>NUCLEOTIDE SEQUENCE [LARGE SCALE GENOMIC DNA]</scope>
    <source>
        <strain evidence="13">cv. Dabenzi</strain>
    </source>
</reference>
<dbReference type="SUPFAM" id="SSF51984">
    <property type="entry name" value="MurCD N-terminal domain"/>
    <property type="match status" value="1"/>
</dbReference>
<evidence type="ECO:0000259" key="9">
    <source>
        <dbReference type="Pfam" id="PF01225"/>
    </source>
</evidence>
<dbReference type="PANTHER" id="PTHR43445">
    <property type="entry name" value="UDP-N-ACETYLMURAMATE--L-ALANINE LIGASE-RELATED"/>
    <property type="match status" value="1"/>
</dbReference>